<keyword evidence="2" id="KW-0472">Membrane</keyword>
<dbReference type="PANTHER" id="PTHR33392:SF6">
    <property type="entry name" value="POLYISOPRENYL-TEICHOIC ACID--PEPTIDOGLYCAN TEICHOIC ACID TRANSFERASE TAGU"/>
    <property type="match status" value="1"/>
</dbReference>
<feature type="domain" description="Cell envelope-related transcriptional attenuator" evidence="3">
    <location>
        <begin position="98"/>
        <end position="256"/>
    </location>
</feature>
<accession>A0A9D2Q8I4</accession>
<feature type="transmembrane region" description="Helical" evidence="2">
    <location>
        <begin position="12"/>
        <end position="35"/>
    </location>
</feature>
<comment type="similarity">
    <text evidence="1">Belongs to the LytR/CpsA/Psr (LCP) family.</text>
</comment>
<dbReference type="Proteomes" id="UP000823902">
    <property type="component" value="Unassembled WGS sequence"/>
</dbReference>
<reference evidence="4" key="1">
    <citation type="journal article" date="2021" name="PeerJ">
        <title>Extensive microbial diversity within the chicken gut microbiome revealed by metagenomics and culture.</title>
        <authorList>
            <person name="Gilroy R."/>
            <person name="Ravi A."/>
            <person name="Getino M."/>
            <person name="Pursley I."/>
            <person name="Horton D.L."/>
            <person name="Alikhan N.F."/>
            <person name="Baker D."/>
            <person name="Gharbi K."/>
            <person name="Hall N."/>
            <person name="Watson M."/>
            <person name="Adriaenssens E.M."/>
            <person name="Foster-Nyarko E."/>
            <person name="Jarju S."/>
            <person name="Secka A."/>
            <person name="Antonio M."/>
            <person name="Oren A."/>
            <person name="Chaudhuri R.R."/>
            <person name="La Ragione R."/>
            <person name="Hildebrand F."/>
            <person name="Pallen M.J."/>
        </authorList>
    </citation>
    <scope>NUCLEOTIDE SEQUENCE</scope>
    <source>
        <strain evidence="4">CHK196-7946</strain>
    </source>
</reference>
<dbReference type="Gene3D" id="3.40.630.190">
    <property type="entry name" value="LCP protein"/>
    <property type="match status" value="1"/>
</dbReference>
<evidence type="ECO:0000313" key="5">
    <source>
        <dbReference type="Proteomes" id="UP000823902"/>
    </source>
</evidence>
<protein>
    <submittedName>
        <fullName evidence="4">LCP family protein</fullName>
    </submittedName>
</protein>
<keyword evidence="2" id="KW-0812">Transmembrane</keyword>
<organism evidence="4 5">
    <name type="scientific">Candidatus Mediterraneibacter faecavium</name>
    <dbReference type="NCBI Taxonomy" id="2838668"/>
    <lineage>
        <taxon>Bacteria</taxon>
        <taxon>Bacillati</taxon>
        <taxon>Bacillota</taxon>
        <taxon>Clostridia</taxon>
        <taxon>Lachnospirales</taxon>
        <taxon>Lachnospiraceae</taxon>
        <taxon>Mediterraneibacter</taxon>
    </lineage>
</organism>
<gene>
    <name evidence="4" type="ORF">H9697_07910</name>
</gene>
<reference evidence="4" key="2">
    <citation type="submission" date="2021-04" db="EMBL/GenBank/DDBJ databases">
        <authorList>
            <person name="Gilroy R."/>
        </authorList>
    </citation>
    <scope>NUCLEOTIDE SEQUENCE</scope>
    <source>
        <strain evidence="4">CHK196-7946</strain>
    </source>
</reference>
<dbReference type="EMBL" id="DWVY01000042">
    <property type="protein sequence ID" value="HJC74853.1"/>
    <property type="molecule type" value="Genomic_DNA"/>
</dbReference>
<evidence type="ECO:0000313" key="4">
    <source>
        <dbReference type="EMBL" id="HJC74853.1"/>
    </source>
</evidence>
<evidence type="ECO:0000256" key="1">
    <source>
        <dbReference type="ARBA" id="ARBA00006068"/>
    </source>
</evidence>
<dbReference type="PANTHER" id="PTHR33392">
    <property type="entry name" value="POLYISOPRENYL-TEICHOIC ACID--PEPTIDOGLYCAN TEICHOIC ACID TRANSFERASE TAGU"/>
    <property type="match status" value="1"/>
</dbReference>
<name>A0A9D2Q8I4_9FIRM</name>
<dbReference type="Pfam" id="PF03816">
    <property type="entry name" value="LytR_cpsA_psr"/>
    <property type="match status" value="1"/>
</dbReference>
<sequence>MPDIRKRKKKKIWLIPVCAGVIAAAAVGFLIWTAVRPGSGETSAQTVSENADTGSSGTIQWKGKNYRYNDHLSNYLLMGVDNREKASTTVGQANAGQADAIYLVSWDRVENTVTMISIPRDTMTEIQIYGPGGKDLGTNTDHISLSYAYGDGSHKSCRLTEDAVSNLMYGLPIQGYCSINMDALPVLTESVGTLTVTVPNSSLQDVYPEFAEGSQVTLTPENTEPFVRYRDIEESQSALHRMERQQEFIRAYSEAAKSAFAQDPGFAADLYTSLEPYMVTSMGNDEFVSLMESAAQGQTKEGWTIPGEGVEGGMYDEYHVDDNALYEKMIETFYKEAE</sequence>
<dbReference type="InterPro" id="IPR004474">
    <property type="entry name" value="LytR_CpsA_psr"/>
</dbReference>
<dbReference type="InterPro" id="IPR050922">
    <property type="entry name" value="LytR/CpsA/Psr_CW_biosynth"/>
</dbReference>
<proteinExistence type="inferred from homology"/>
<comment type="caution">
    <text evidence="4">The sequence shown here is derived from an EMBL/GenBank/DDBJ whole genome shotgun (WGS) entry which is preliminary data.</text>
</comment>
<evidence type="ECO:0000259" key="3">
    <source>
        <dbReference type="Pfam" id="PF03816"/>
    </source>
</evidence>
<keyword evidence="2" id="KW-1133">Transmembrane helix</keyword>
<dbReference type="AlphaFoldDB" id="A0A9D2Q8I4"/>
<evidence type="ECO:0000256" key="2">
    <source>
        <dbReference type="SAM" id="Phobius"/>
    </source>
</evidence>